<dbReference type="CDD" id="cd05388">
    <property type="entry name" value="CobB_N"/>
    <property type="match status" value="1"/>
</dbReference>
<dbReference type="Gene3D" id="3.40.50.300">
    <property type="entry name" value="P-loop containing nucleotide triphosphate hydrolases"/>
    <property type="match status" value="1"/>
</dbReference>
<dbReference type="InterPro" id="IPR011698">
    <property type="entry name" value="GATase_3"/>
</dbReference>
<dbReference type="InterPro" id="IPR029062">
    <property type="entry name" value="Class_I_gatase-like"/>
</dbReference>
<reference evidence="11 12" key="1">
    <citation type="submission" date="2020-12" db="EMBL/GenBank/DDBJ databases">
        <title>Whole genome sequences of gut porcine anaerobes.</title>
        <authorList>
            <person name="Kubasova T."/>
            <person name="Jahodarova E."/>
            <person name="Rychlik I."/>
        </authorList>
    </citation>
    <scope>NUCLEOTIDE SEQUENCE [LARGE SCALE GENOMIC DNA]</scope>
    <source>
        <strain evidence="11 12">An925</strain>
    </source>
</reference>
<dbReference type="RefSeq" id="WP_301638455.1">
    <property type="nucleotide sequence ID" value="NZ_JADYTN010000024.1"/>
</dbReference>
<dbReference type="NCBIfam" id="TIGR00379">
    <property type="entry name" value="cobB"/>
    <property type="match status" value="1"/>
</dbReference>
<evidence type="ECO:0000256" key="3">
    <source>
        <dbReference type="ARBA" id="ARBA00022573"/>
    </source>
</evidence>
<dbReference type="PANTHER" id="PTHR43873:SF1">
    <property type="entry name" value="COBYRINATE A,C-DIAMIDE SYNTHASE"/>
    <property type="match status" value="1"/>
</dbReference>
<comment type="caution">
    <text evidence="11">The sequence shown here is derived from an EMBL/GenBank/DDBJ whole genome shotgun (WGS) entry which is preliminary data.</text>
</comment>
<evidence type="ECO:0000313" key="12">
    <source>
        <dbReference type="Proteomes" id="UP001200470"/>
    </source>
</evidence>
<evidence type="ECO:0000256" key="7">
    <source>
        <dbReference type="ARBA" id="ARBA00022842"/>
    </source>
</evidence>
<dbReference type="InterPro" id="IPR004484">
    <property type="entry name" value="CbiA/CobB_synth"/>
</dbReference>
<evidence type="ECO:0000256" key="8">
    <source>
        <dbReference type="ARBA" id="ARBA00022962"/>
    </source>
</evidence>
<gene>
    <name evidence="11" type="ORF">I6E12_10045</name>
</gene>
<feature type="domain" description="CobQ/CobB/MinD/ParA nucleotide binding" evidence="9">
    <location>
        <begin position="9"/>
        <end position="188"/>
    </location>
</feature>
<dbReference type="Gene3D" id="3.40.50.880">
    <property type="match status" value="1"/>
</dbReference>
<evidence type="ECO:0000259" key="9">
    <source>
        <dbReference type="Pfam" id="PF01656"/>
    </source>
</evidence>
<evidence type="ECO:0000256" key="4">
    <source>
        <dbReference type="ARBA" id="ARBA00022598"/>
    </source>
</evidence>
<dbReference type="SUPFAM" id="SSF52540">
    <property type="entry name" value="P-loop containing nucleoside triphosphate hydrolases"/>
    <property type="match status" value="1"/>
</dbReference>
<evidence type="ECO:0000256" key="5">
    <source>
        <dbReference type="ARBA" id="ARBA00022741"/>
    </source>
</evidence>
<comment type="cofactor">
    <cofactor evidence="1">
        <name>Mg(2+)</name>
        <dbReference type="ChEBI" id="CHEBI:18420"/>
    </cofactor>
</comment>
<organism evidence="11 12">
    <name type="scientific">Xylanibacter brevis</name>
    <dbReference type="NCBI Taxonomy" id="83231"/>
    <lineage>
        <taxon>Bacteria</taxon>
        <taxon>Pseudomonadati</taxon>
        <taxon>Bacteroidota</taxon>
        <taxon>Bacteroidia</taxon>
        <taxon>Bacteroidales</taxon>
        <taxon>Prevotellaceae</taxon>
        <taxon>Xylanibacter</taxon>
    </lineage>
</organism>
<evidence type="ECO:0000256" key="2">
    <source>
        <dbReference type="ARBA" id="ARBA00004953"/>
    </source>
</evidence>
<evidence type="ECO:0000256" key="1">
    <source>
        <dbReference type="ARBA" id="ARBA00001946"/>
    </source>
</evidence>
<keyword evidence="3" id="KW-0169">Cobalamin biosynthesis</keyword>
<dbReference type="Pfam" id="PF07685">
    <property type="entry name" value="GATase_3"/>
    <property type="match status" value="1"/>
</dbReference>
<comment type="pathway">
    <text evidence="2">Cofactor biosynthesis; adenosylcobalamin biosynthesis.</text>
</comment>
<feature type="domain" description="CobB/CobQ-like glutamine amidotransferase" evidence="10">
    <location>
        <begin position="247"/>
        <end position="424"/>
    </location>
</feature>
<dbReference type="NCBIfam" id="NF002204">
    <property type="entry name" value="PRK01077.1"/>
    <property type="match status" value="1"/>
</dbReference>
<keyword evidence="7" id="KW-0460">Magnesium</keyword>
<keyword evidence="4" id="KW-0436">Ligase</keyword>
<evidence type="ECO:0000256" key="6">
    <source>
        <dbReference type="ARBA" id="ARBA00022840"/>
    </source>
</evidence>
<dbReference type="Pfam" id="PF01656">
    <property type="entry name" value="CbiA"/>
    <property type="match status" value="1"/>
</dbReference>
<dbReference type="SUPFAM" id="SSF52317">
    <property type="entry name" value="Class I glutamine amidotransferase-like"/>
    <property type="match status" value="1"/>
</dbReference>
<dbReference type="PANTHER" id="PTHR43873">
    <property type="entry name" value="COBYRINATE A,C-DIAMIDE SYNTHASE"/>
    <property type="match status" value="1"/>
</dbReference>
<keyword evidence="8" id="KW-0315">Glutamine amidotransferase</keyword>
<dbReference type="PROSITE" id="PS51274">
    <property type="entry name" value="GATASE_COBBQ"/>
    <property type="match status" value="1"/>
</dbReference>
<keyword evidence="5" id="KW-0547">Nucleotide-binding</keyword>
<name>A0ABS9CJI3_9BACT</name>
<accession>A0ABS9CJI3</accession>
<dbReference type="Proteomes" id="UP001200470">
    <property type="component" value="Unassembled WGS sequence"/>
</dbReference>
<keyword evidence="12" id="KW-1185">Reference proteome</keyword>
<dbReference type="EMBL" id="JADYTN010000024">
    <property type="protein sequence ID" value="MCF2564452.1"/>
    <property type="molecule type" value="Genomic_DNA"/>
</dbReference>
<dbReference type="InterPro" id="IPR027417">
    <property type="entry name" value="P-loop_NTPase"/>
</dbReference>
<evidence type="ECO:0000259" key="10">
    <source>
        <dbReference type="Pfam" id="PF07685"/>
    </source>
</evidence>
<dbReference type="InterPro" id="IPR002586">
    <property type="entry name" value="CobQ/CobB/MinD/ParA_Nub-bd_dom"/>
</dbReference>
<evidence type="ECO:0000313" key="11">
    <source>
        <dbReference type="EMBL" id="MCF2564452.1"/>
    </source>
</evidence>
<keyword evidence="6" id="KW-0067">ATP-binding</keyword>
<sequence>MKHTFAQFLIAAPASGSGKTTISIGMMAALVRRGRVVQPFKCGPDYIDTKYHGMACHRSSYNLDLFMATDSHVKAIYSEVSRDADICVVEGMMGLFDGFQRQQGSAAHVAATLHLPVILVVDASHTGYSVAPLLQGLARYDADVHVKGVIFNKVGSPRHDLMLREAAEDAGLVCLGCVPRQRQAEASSRYLGLDFSRTTDMDEMADLVEQHVDIDRLLLLTSGERPQETIDHHTDRPLSDCHIVVARNDDSFSFVYQHHIDLLQRLGRVTFFNPEDNQPIPADTTLLYLPGGYPEQHLEALQRAQQTRASIRRYAISGGKILAECGGMMYLCKDIVSDEGTYEMCGVLPYSIGSRKSDRKLSLGYRRVTVGEKEYRGHEFHYSQFLPPLPHSGADVFNARNEQTPSPFIIEGNVVASYTHLYWQDEVPFFGK</sequence>
<proteinExistence type="predicted"/>
<protein>
    <submittedName>
        <fullName evidence="11">Cobyrinate a,c-diamide synthase</fullName>
    </submittedName>
</protein>